<gene>
    <name evidence="2" type="ORF">HUT08_28635</name>
</gene>
<dbReference type="Proteomes" id="UP000509303">
    <property type="component" value="Chromosome"/>
</dbReference>
<evidence type="ECO:0000313" key="3">
    <source>
        <dbReference type="Proteomes" id="UP000509303"/>
    </source>
</evidence>
<sequence length="70" mass="7086">MKMLDLFTVASVVAGAVTAVGAPLVHSDLPGIDWGKALSQSEALGDLSDRATEDSSPSESVSSSTASRHA</sequence>
<organism evidence="2 3">
    <name type="scientific">Streptomyces buecherae</name>
    <dbReference type="NCBI Taxonomy" id="2763006"/>
    <lineage>
        <taxon>Bacteria</taxon>
        <taxon>Bacillati</taxon>
        <taxon>Actinomycetota</taxon>
        <taxon>Actinomycetes</taxon>
        <taxon>Kitasatosporales</taxon>
        <taxon>Streptomycetaceae</taxon>
        <taxon>Streptomyces</taxon>
    </lineage>
</organism>
<proteinExistence type="predicted"/>
<feature type="compositionally biased region" description="Low complexity" evidence="1">
    <location>
        <begin position="55"/>
        <end position="70"/>
    </location>
</feature>
<name>A0A7H8NEH3_9ACTN</name>
<feature type="region of interest" description="Disordered" evidence="1">
    <location>
        <begin position="45"/>
        <end position="70"/>
    </location>
</feature>
<protein>
    <submittedName>
        <fullName evidence="2">Uncharacterized protein</fullName>
    </submittedName>
</protein>
<dbReference type="AlphaFoldDB" id="A0A7H8NEH3"/>
<dbReference type="RefSeq" id="WP_176164562.1">
    <property type="nucleotide sequence ID" value="NZ_CP054929.1"/>
</dbReference>
<accession>A0A7H8NEH3</accession>
<evidence type="ECO:0000256" key="1">
    <source>
        <dbReference type="SAM" id="MobiDB-lite"/>
    </source>
</evidence>
<evidence type="ECO:0000313" key="2">
    <source>
        <dbReference type="EMBL" id="QKW52852.1"/>
    </source>
</evidence>
<dbReference type="EMBL" id="CP054929">
    <property type="protein sequence ID" value="QKW52852.1"/>
    <property type="molecule type" value="Genomic_DNA"/>
</dbReference>
<reference evidence="2 3" key="1">
    <citation type="submission" date="2020-06" db="EMBL/GenBank/DDBJ databases">
        <title>Genome mining for natural products.</title>
        <authorList>
            <person name="Zhang B."/>
            <person name="Shi J."/>
            <person name="Ge H."/>
        </authorList>
    </citation>
    <scope>NUCLEOTIDE SEQUENCE [LARGE SCALE GENOMIC DNA]</scope>
    <source>
        <strain evidence="2 3">NA00687</strain>
    </source>
</reference>
<keyword evidence="3" id="KW-1185">Reference proteome</keyword>